<reference evidence="3" key="1">
    <citation type="journal article" date="2006" name="PLoS Biol.">
        <title>Macronuclear genome sequence of the ciliate Tetrahymena thermophila, a model eukaryote.</title>
        <authorList>
            <person name="Eisen J.A."/>
            <person name="Coyne R.S."/>
            <person name="Wu M."/>
            <person name="Wu D."/>
            <person name="Thiagarajan M."/>
            <person name="Wortman J.R."/>
            <person name="Badger J.H."/>
            <person name="Ren Q."/>
            <person name="Amedeo P."/>
            <person name="Jones K.M."/>
            <person name="Tallon L.J."/>
            <person name="Delcher A.L."/>
            <person name="Salzberg S.L."/>
            <person name="Silva J.C."/>
            <person name="Haas B.J."/>
            <person name="Majoros W.H."/>
            <person name="Farzad M."/>
            <person name="Carlton J.M."/>
            <person name="Smith R.K. Jr."/>
            <person name="Garg J."/>
            <person name="Pearlman R.E."/>
            <person name="Karrer K.M."/>
            <person name="Sun L."/>
            <person name="Manning G."/>
            <person name="Elde N.C."/>
            <person name="Turkewitz A.P."/>
            <person name="Asai D.J."/>
            <person name="Wilkes D.E."/>
            <person name="Wang Y."/>
            <person name="Cai H."/>
            <person name="Collins K."/>
            <person name="Stewart B.A."/>
            <person name="Lee S.R."/>
            <person name="Wilamowska K."/>
            <person name="Weinberg Z."/>
            <person name="Ruzzo W.L."/>
            <person name="Wloga D."/>
            <person name="Gaertig J."/>
            <person name="Frankel J."/>
            <person name="Tsao C.-C."/>
            <person name="Gorovsky M.A."/>
            <person name="Keeling P.J."/>
            <person name="Waller R.F."/>
            <person name="Patron N.J."/>
            <person name="Cherry J.M."/>
            <person name="Stover N.A."/>
            <person name="Krieger C.J."/>
            <person name="del Toro C."/>
            <person name="Ryder H.F."/>
            <person name="Williamson S.C."/>
            <person name="Barbeau R.A."/>
            <person name="Hamilton E.P."/>
            <person name="Orias E."/>
        </authorList>
    </citation>
    <scope>NUCLEOTIDE SEQUENCE [LARGE SCALE GENOMIC DNA]</scope>
    <source>
        <strain evidence="3">SB210</strain>
    </source>
</reference>
<gene>
    <name evidence="2" type="ORF">TTHERM_00491100</name>
</gene>
<dbReference type="KEGG" id="tet:TTHERM_00491100"/>
<feature type="chain" id="PRO_5004201776" evidence="1">
    <location>
        <begin position="21"/>
        <end position="117"/>
    </location>
</feature>
<evidence type="ECO:0000313" key="2">
    <source>
        <dbReference type="EMBL" id="EAR96642.1"/>
    </source>
</evidence>
<evidence type="ECO:0000256" key="1">
    <source>
        <dbReference type="SAM" id="SignalP"/>
    </source>
</evidence>
<proteinExistence type="predicted"/>
<dbReference type="GeneID" id="7835259"/>
<evidence type="ECO:0000313" key="3">
    <source>
        <dbReference type="Proteomes" id="UP000009168"/>
    </source>
</evidence>
<dbReference type="EMBL" id="GG662691">
    <property type="protein sequence ID" value="EAR96642.1"/>
    <property type="molecule type" value="Genomic_DNA"/>
</dbReference>
<name>Q23J62_TETTS</name>
<dbReference type="Proteomes" id="UP000009168">
    <property type="component" value="Unassembled WGS sequence"/>
</dbReference>
<accession>Q23J62</accession>
<dbReference type="RefSeq" id="XP_001016887.1">
    <property type="nucleotide sequence ID" value="XM_001016887.1"/>
</dbReference>
<protein>
    <submittedName>
        <fullName evidence="2">Cell surface immobilization antigen SerH6, putative</fullName>
    </submittedName>
</protein>
<dbReference type="InParanoid" id="Q23J62"/>
<dbReference type="AlphaFoldDB" id="Q23J62"/>
<dbReference type="HOGENOM" id="CLU_2089702_0_0_1"/>
<feature type="signal peptide" evidence="1">
    <location>
        <begin position="1"/>
        <end position="20"/>
    </location>
</feature>
<keyword evidence="1" id="KW-0732">Signal</keyword>
<organism evidence="2 3">
    <name type="scientific">Tetrahymena thermophila (strain SB210)</name>
    <dbReference type="NCBI Taxonomy" id="312017"/>
    <lineage>
        <taxon>Eukaryota</taxon>
        <taxon>Sar</taxon>
        <taxon>Alveolata</taxon>
        <taxon>Ciliophora</taxon>
        <taxon>Intramacronucleata</taxon>
        <taxon>Oligohymenophorea</taxon>
        <taxon>Hymenostomatida</taxon>
        <taxon>Tetrahymenina</taxon>
        <taxon>Tetrahymenidae</taxon>
        <taxon>Tetrahymena</taxon>
    </lineage>
</organism>
<keyword evidence="3" id="KW-1185">Reference proteome</keyword>
<sequence>MNSKTIFALFCLFAVSLALAGNTNINCQQGGACNDAGCGKSGAATDNWLQVGNLCVIKDCSSLTATGATVSDNACASCNTGLNPANVIANANKTACQAKSSAKLLIASAAVIVALLF</sequence>